<evidence type="ECO:0000313" key="2">
    <source>
        <dbReference type="Proteomes" id="UP001185092"/>
    </source>
</evidence>
<sequence>MKTTLLFFFLASIFFFDNTQTIKPAPKGKAVVYFVRSSSLGSAINFTYFDSTKVIGRFNGPKYLRYECQPGKHLFWVRSENKDYIKADLESGKIYVIDVVPQMGAIKASVRLIPVNSEDYRMKKIKKLISKKDSESFSQKELTTLQIKMEDVINRSLKKYKNLKIPVKKLGTFTFKPEDLLFVKKKKE</sequence>
<dbReference type="AlphaFoldDB" id="A0AAE3XNW5"/>
<reference evidence="1" key="1">
    <citation type="submission" date="2023-07" db="EMBL/GenBank/DDBJ databases">
        <title>Genomic Encyclopedia of Type Strains, Phase IV (KMG-IV): sequencing the most valuable type-strain genomes for metagenomic binning, comparative biology and taxonomic classification.</title>
        <authorList>
            <person name="Goeker M."/>
        </authorList>
    </citation>
    <scope>NUCLEOTIDE SEQUENCE</scope>
    <source>
        <strain evidence="1">DSM 26174</strain>
    </source>
</reference>
<proteinExistence type="predicted"/>
<evidence type="ECO:0008006" key="3">
    <source>
        <dbReference type="Google" id="ProtNLM"/>
    </source>
</evidence>
<protein>
    <recommendedName>
        <fullName evidence="3">DUF2846 domain-containing protein</fullName>
    </recommendedName>
</protein>
<organism evidence="1 2">
    <name type="scientific">Aureibacter tunicatorum</name>
    <dbReference type="NCBI Taxonomy" id="866807"/>
    <lineage>
        <taxon>Bacteria</taxon>
        <taxon>Pseudomonadati</taxon>
        <taxon>Bacteroidota</taxon>
        <taxon>Cytophagia</taxon>
        <taxon>Cytophagales</taxon>
        <taxon>Persicobacteraceae</taxon>
        <taxon>Aureibacter</taxon>
    </lineage>
</organism>
<name>A0AAE3XNW5_9BACT</name>
<gene>
    <name evidence="1" type="ORF">HNQ88_001586</name>
</gene>
<dbReference type="Proteomes" id="UP001185092">
    <property type="component" value="Unassembled WGS sequence"/>
</dbReference>
<dbReference type="EMBL" id="JAVDQD010000002">
    <property type="protein sequence ID" value="MDR6238549.1"/>
    <property type="molecule type" value="Genomic_DNA"/>
</dbReference>
<dbReference type="RefSeq" id="WP_309938057.1">
    <property type="nucleotide sequence ID" value="NZ_AP025305.1"/>
</dbReference>
<keyword evidence="2" id="KW-1185">Reference proteome</keyword>
<comment type="caution">
    <text evidence="1">The sequence shown here is derived from an EMBL/GenBank/DDBJ whole genome shotgun (WGS) entry which is preliminary data.</text>
</comment>
<accession>A0AAE3XNW5</accession>
<evidence type="ECO:0000313" key="1">
    <source>
        <dbReference type="EMBL" id="MDR6238549.1"/>
    </source>
</evidence>